<feature type="domain" description="RecX third three-helical" evidence="7">
    <location>
        <begin position="100"/>
        <end position="143"/>
    </location>
</feature>
<feature type="domain" description="RecX first three-helical" evidence="8">
    <location>
        <begin position="9"/>
        <end position="44"/>
    </location>
</feature>
<gene>
    <name evidence="5" type="primary">recX</name>
    <name evidence="9" type="ORF">SAMN05660284_02275</name>
</gene>
<dbReference type="InterPro" id="IPR053924">
    <property type="entry name" value="RecX_HTH_2nd"/>
</dbReference>
<keyword evidence="10" id="KW-1185">Reference proteome</keyword>
<evidence type="ECO:0000256" key="3">
    <source>
        <dbReference type="ARBA" id="ARBA00018111"/>
    </source>
</evidence>
<dbReference type="InterPro" id="IPR053925">
    <property type="entry name" value="RecX_HTH_3rd"/>
</dbReference>
<dbReference type="RefSeq" id="WP_091196399.1">
    <property type="nucleotide sequence ID" value="NZ_FOVE01000017.1"/>
</dbReference>
<sequence>MTTPKPDLRTRALQFLARRDHARAELQQKLQPHAESAEEIEALLNDFAARGWLSDSRFAEQWTHQRGTRYGSLRLKQELRMKGVGDETIATALEEIAESEEDRARAVWQKKFGSPATTPNERAKQARFLAARGFPLDIVYRIISGGEEPYE</sequence>
<dbReference type="HAMAP" id="MF_01114">
    <property type="entry name" value="RecX"/>
    <property type="match status" value="1"/>
</dbReference>
<protein>
    <recommendedName>
        <fullName evidence="3 5">Regulatory protein RecX</fullName>
    </recommendedName>
</protein>
<dbReference type="Pfam" id="PF21982">
    <property type="entry name" value="RecX_HTH1"/>
    <property type="match status" value="1"/>
</dbReference>
<evidence type="ECO:0000256" key="2">
    <source>
        <dbReference type="ARBA" id="ARBA00009695"/>
    </source>
</evidence>
<evidence type="ECO:0000256" key="5">
    <source>
        <dbReference type="HAMAP-Rule" id="MF_01114"/>
    </source>
</evidence>
<dbReference type="Gene3D" id="1.10.10.10">
    <property type="entry name" value="Winged helix-like DNA-binding domain superfamily/Winged helix DNA-binding domain"/>
    <property type="match status" value="3"/>
</dbReference>
<evidence type="ECO:0000313" key="9">
    <source>
        <dbReference type="EMBL" id="SFN79141.1"/>
    </source>
</evidence>
<dbReference type="PANTHER" id="PTHR33602:SF1">
    <property type="entry name" value="REGULATORY PROTEIN RECX FAMILY PROTEIN"/>
    <property type="match status" value="1"/>
</dbReference>
<dbReference type="EMBL" id="FOVE01000017">
    <property type="protein sequence ID" value="SFN79141.1"/>
    <property type="molecule type" value="Genomic_DNA"/>
</dbReference>
<evidence type="ECO:0000259" key="7">
    <source>
        <dbReference type="Pfam" id="PF21981"/>
    </source>
</evidence>
<dbReference type="InterPro" id="IPR003783">
    <property type="entry name" value="Regulatory_RecX"/>
</dbReference>
<dbReference type="GO" id="GO:0006282">
    <property type="term" value="P:regulation of DNA repair"/>
    <property type="evidence" value="ECO:0007669"/>
    <property type="project" value="UniProtKB-UniRule"/>
</dbReference>
<feature type="domain" description="RecX second three-helical" evidence="6">
    <location>
        <begin position="54"/>
        <end position="93"/>
    </location>
</feature>
<dbReference type="Pfam" id="PF21981">
    <property type="entry name" value="RecX_HTH3"/>
    <property type="match status" value="1"/>
</dbReference>
<dbReference type="STRING" id="83765.SAMN05660284_02275"/>
<dbReference type="AlphaFoldDB" id="A0A1I5BXR5"/>
<proteinExistence type="inferred from homology"/>
<comment type="similarity">
    <text evidence="2 5">Belongs to the RecX family.</text>
</comment>
<reference evidence="10" key="1">
    <citation type="submission" date="2016-10" db="EMBL/GenBank/DDBJ databases">
        <authorList>
            <person name="Varghese N."/>
            <person name="Submissions S."/>
        </authorList>
    </citation>
    <scope>NUCLEOTIDE SEQUENCE [LARGE SCALE GENOMIC DNA]</scope>
    <source>
        <strain evidence="10">DSM 6150</strain>
    </source>
</reference>
<comment type="subcellular location">
    <subcellularLocation>
        <location evidence="1 5">Cytoplasm</location>
    </subcellularLocation>
</comment>
<evidence type="ECO:0000313" key="10">
    <source>
        <dbReference type="Proteomes" id="UP000242869"/>
    </source>
</evidence>
<evidence type="ECO:0000256" key="4">
    <source>
        <dbReference type="ARBA" id="ARBA00022490"/>
    </source>
</evidence>
<keyword evidence="4 5" id="KW-0963">Cytoplasm</keyword>
<dbReference type="InterPro" id="IPR053926">
    <property type="entry name" value="RecX_HTH_1st"/>
</dbReference>
<dbReference type="InterPro" id="IPR036388">
    <property type="entry name" value="WH-like_DNA-bd_sf"/>
</dbReference>
<dbReference type="Pfam" id="PF02631">
    <property type="entry name" value="RecX_HTH2"/>
    <property type="match status" value="1"/>
</dbReference>
<comment type="function">
    <text evidence="5">Modulates RecA activity.</text>
</comment>
<organism evidence="9 10">
    <name type="scientific">Formivibrio citricus</name>
    <dbReference type="NCBI Taxonomy" id="83765"/>
    <lineage>
        <taxon>Bacteria</taxon>
        <taxon>Pseudomonadati</taxon>
        <taxon>Pseudomonadota</taxon>
        <taxon>Betaproteobacteria</taxon>
        <taxon>Neisseriales</taxon>
        <taxon>Chitinibacteraceae</taxon>
        <taxon>Formivibrio</taxon>
    </lineage>
</organism>
<accession>A0A1I5BXR5</accession>
<dbReference type="OrthoDB" id="5295441at2"/>
<evidence type="ECO:0000259" key="8">
    <source>
        <dbReference type="Pfam" id="PF21982"/>
    </source>
</evidence>
<dbReference type="Proteomes" id="UP000242869">
    <property type="component" value="Unassembled WGS sequence"/>
</dbReference>
<dbReference type="GO" id="GO:0005737">
    <property type="term" value="C:cytoplasm"/>
    <property type="evidence" value="ECO:0007669"/>
    <property type="project" value="UniProtKB-SubCell"/>
</dbReference>
<dbReference type="PANTHER" id="PTHR33602">
    <property type="entry name" value="REGULATORY PROTEIN RECX FAMILY PROTEIN"/>
    <property type="match status" value="1"/>
</dbReference>
<name>A0A1I5BXR5_9NEIS</name>
<dbReference type="NCBIfam" id="NF001055">
    <property type="entry name" value="PRK00117.2-5"/>
    <property type="match status" value="1"/>
</dbReference>
<evidence type="ECO:0000256" key="1">
    <source>
        <dbReference type="ARBA" id="ARBA00004496"/>
    </source>
</evidence>
<evidence type="ECO:0000259" key="6">
    <source>
        <dbReference type="Pfam" id="PF02631"/>
    </source>
</evidence>